<keyword evidence="1" id="KW-0645">Protease</keyword>
<dbReference type="AlphaFoldDB" id="A0AAI8MPW7"/>
<dbReference type="RefSeq" id="WP_015453815.1">
    <property type="nucleotide sequence ID" value="NC_020555.1"/>
</dbReference>
<evidence type="ECO:0000313" key="2">
    <source>
        <dbReference type="Proteomes" id="UP000006036"/>
    </source>
</evidence>
<gene>
    <name evidence="1" type="primary">espC</name>
    <name evidence="1" type="ORF">HCBAA847_1993</name>
</gene>
<dbReference type="GO" id="GO:0006508">
    <property type="term" value="P:proteolysis"/>
    <property type="evidence" value="ECO:0007669"/>
    <property type="project" value="UniProtKB-KW"/>
</dbReference>
<dbReference type="EC" id="3.4.21.-" evidence="1"/>
<dbReference type="KEGG" id="hcb:HCBAA847_1993"/>
<dbReference type="GO" id="GO:0008233">
    <property type="term" value="F:peptidase activity"/>
    <property type="evidence" value="ECO:0007669"/>
    <property type="project" value="UniProtKB-KW"/>
</dbReference>
<keyword evidence="1" id="KW-0378">Hydrolase</keyword>
<evidence type="ECO:0000313" key="1">
    <source>
        <dbReference type="EMBL" id="BAM33211.1"/>
    </source>
</evidence>
<reference evidence="1 2" key="1">
    <citation type="journal article" date="2012" name="J. Bacteriol.">
        <title>Complete Genome Sequence of Helicobacter cinaedi Type Strain ATCC BAA-847.</title>
        <authorList>
            <person name="Miyoshi-Akiyama T."/>
            <person name="Takeshita N."/>
            <person name="Ohmagari N."/>
            <person name="Kirikae T."/>
        </authorList>
    </citation>
    <scope>NUCLEOTIDE SEQUENCE [LARGE SCALE GENOMIC DNA]</scope>
    <source>
        <strain evidence="1 2">ATCC BAA-847</strain>
    </source>
</reference>
<dbReference type="EMBL" id="AP012492">
    <property type="protein sequence ID" value="BAM33211.1"/>
    <property type="molecule type" value="Genomic_DNA"/>
</dbReference>
<name>A0AAI8MPW7_9HELI</name>
<dbReference type="Proteomes" id="UP000006036">
    <property type="component" value="Chromosome 1"/>
</dbReference>
<accession>A0AAI8MPW7</accession>
<sequence>MRYANSGKFGVAIVLSAILLSGLNAQIIYTDKFFYRDFLDLGQNRGGGF</sequence>
<protein>
    <submittedName>
        <fullName evidence="1">Truncated serine protease</fullName>
        <ecNumber evidence="1">3.4.21.-</ecNumber>
    </submittedName>
</protein>
<proteinExistence type="predicted"/>
<organism evidence="1 2">
    <name type="scientific">Helicobacter cinaedi CCUG 18818 = ATCC BAA-847</name>
    <dbReference type="NCBI Taxonomy" id="537971"/>
    <lineage>
        <taxon>Bacteria</taxon>
        <taxon>Pseudomonadati</taxon>
        <taxon>Campylobacterota</taxon>
        <taxon>Epsilonproteobacteria</taxon>
        <taxon>Campylobacterales</taxon>
        <taxon>Helicobacteraceae</taxon>
        <taxon>Helicobacter</taxon>
    </lineage>
</organism>